<dbReference type="RefSeq" id="WP_289504545.1">
    <property type="nucleotide sequence ID" value="NZ_CP116805.1"/>
</dbReference>
<dbReference type="InterPro" id="IPR050627">
    <property type="entry name" value="Nitroreductase/BluB"/>
</dbReference>
<dbReference type="AlphaFoldDB" id="A0AAE9XTE6"/>
<evidence type="ECO:0000256" key="2">
    <source>
        <dbReference type="ARBA" id="ARBA00022643"/>
    </source>
</evidence>
<keyword evidence="2" id="KW-0288">FMN</keyword>
<dbReference type="Proteomes" id="UP001217500">
    <property type="component" value="Chromosome"/>
</dbReference>
<gene>
    <name evidence="5" type="ORF">PH603_03485</name>
</gene>
<keyword evidence="6" id="KW-1185">Reference proteome</keyword>
<dbReference type="InterPro" id="IPR000415">
    <property type="entry name" value="Nitroreductase-like"/>
</dbReference>
<sequence length="223" mass="24474">MTKAKYHPLAGYQRNPDADMVARAEGFFEEMARRRTVRDFAADPVPRAVIEAAIATAGRAPSGANKQPWHFVAVSSTDIKRRIREAAEEEERAFYGGRAGDDWLADLAHLGTDEHKPFLETAPWLIVCFKALYGEDAETGERETNYYVHESAGIACGFLIAALHRAGLATLTHTPSPMKFLSEICGRPKNEKAMMIIVAGHPAAGAEVPVITKKPLAEISTWL</sequence>
<evidence type="ECO:0000313" key="6">
    <source>
        <dbReference type="Proteomes" id="UP001217500"/>
    </source>
</evidence>
<feature type="domain" description="Nitroreductase" evidence="4">
    <location>
        <begin position="32"/>
        <end position="201"/>
    </location>
</feature>
<proteinExistence type="predicted"/>
<organism evidence="5 6">
    <name type="scientific">Gimibacter soli</name>
    <dbReference type="NCBI Taxonomy" id="3024400"/>
    <lineage>
        <taxon>Bacteria</taxon>
        <taxon>Pseudomonadati</taxon>
        <taxon>Pseudomonadota</taxon>
        <taxon>Alphaproteobacteria</taxon>
        <taxon>Kordiimonadales</taxon>
        <taxon>Temperatibacteraceae</taxon>
        <taxon>Gimibacter</taxon>
    </lineage>
</organism>
<dbReference type="SUPFAM" id="SSF55469">
    <property type="entry name" value="FMN-dependent nitroreductase-like"/>
    <property type="match status" value="1"/>
</dbReference>
<reference evidence="5" key="1">
    <citation type="submission" date="2023-01" db="EMBL/GenBank/DDBJ databases">
        <title>The genome sequence of Kordiimonadaceae bacterium 6D33.</title>
        <authorList>
            <person name="Liu Y."/>
        </authorList>
    </citation>
    <scope>NUCLEOTIDE SEQUENCE</scope>
    <source>
        <strain evidence="5">6D33</strain>
    </source>
</reference>
<accession>A0AAE9XTE6</accession>
<dbReference type="EMBL" id="CP116805">
    <property type="protein sequence ID" value="WCL54820.1"/>
    <property type="molecule type" value="Genomic_DNA"/>
</dbReference>
<dbReference type="PANTHER" id="PTHR23026:SF90">
    <property type="entry name" value="IODOTYROSINE DEIODINASE 1"/>
    <property type="match status" value="1"/>
</dbReference>
<protein>
    <submittedName>
        <fullName evidence="5">Nitroreductase family protein</fullName>
    </submittedName>
</protein>
<dbReference type="InterPro" id="IPR029479">
    <property type="entry name" value="Nitroreductase"/>
</dbReference>
<dbReference type="KEGG" id="gso:PH603_03485"/>
<dbReference type="Gene3D" id="3.40.109.10">
    <property type="entry name" value="NADH Oxidase"/>
    <property type="match status" value="1"/>
</dbReference>
<evidence type="ECO:0000259" key="4">
    <source>
        <dbReference type="Pfam" id="PF00881"/>
    </source>
</evidence>
<evidence type="ECO:0000256" key="3">
    <source>
        <dbReference type="ARBA" id="ARBA00023002"/>
    </source>
</evidence>
<evidence type="ECO:0000313" key="5">
    <source>
        <dbReference type="EMBL" id="WCL54820.1"/>
    </source>
</evidence>
<keyword evidence="3" id="KW-0560">Oxidoreductase</keyword>
<dbReference type="CDD" id="cd02144">
    <property type="entry name" value="iodotyrosine_dehalogenase"/>
    <property type="match status" value="1"/>
</dbReference>
<dbReference type="Pfam" id="PF00881">
    <property type="entry name" value="Nitroreductase"/>
    <property type="match status" value="1"/>
</dbReference>
<keyword evidence="1" id="KW-0285">Flavoprotein</keyword>
<dbReference type="PANTHER" id="PTHR23026">
    <property type="entry name" value="NADPH NITROREDUCTASE"/>
    <property type="match status" value="1"/>
</dbReference>
<dbReference type="GO" id="GO:0016491">
    <property type="term" value="F:oxidoreductase activity"/>
    <property type="evidence" value="ECO:0007669"/>
    <property type="project" value="UniProtKB-KW"/>
</dbReference>
<evidence type="ECO:0000256" key="1">
    <source>
        <dbReference type="ARBA" id="ARBA00022630"/>
    </source>
</evidence>
<name>A0AAE9XTE6_9PROT</name>